<comment type="function">
    <text evidence="7">Acts as an adapter for the XPO1/CRM1-mediated export of the 60S ribosomal subunit.</text>
</comment>
<evidence type="ECO:0000313" key="12">
    <source>
        <dbReference type="EMBL" id="TMW57591.1"/>
    </source>
</evidence>
<dbReference type="Pfam" id="PF21193">
    <property type="entry name" value="NMD_SH3"/>
    <property type="match status" value="1"/>
</dbReference>
<evidence type="ECO:0000256" key="5">
    <source>
        <dbReference type="ARBA" id="ARBA00022927"/>
    </source>
</evidence>
<evidence type="ECO:0000259" key="9">
    <source>
        <dbReference type="Pfam" id="PF04981"/>
    </source>
</evidence>
<dbReference type="GO" id="GO:0015031">
    <property type="term" value="P:protein transport"/>
    <property type="evidence" value="ECO:0007669"/>
    <property type="project" value="UniProtKB-KW"/>
</dbReference>
<evidence type="ECO:0000256" key="8">
    <source>
        <dbReference type="SAM" id="MobiDB-lite"/>
    </source>
</evidence>
<evidence type="ECO:0000256" key="4">
    <source>
        <dbReference type="ARBA" id="ARBA00022490"/>
    </source>
</evidence>
<dbReference type="InterPro" id="IPR007064">
    <property type="entry name" value="Nmd3_N"/>
</dbReference>
<evidence type="ECO:0000256" key="2">
    <source>
        <dbReference type="ARBA" id="ARBA00017035"/>
    </source>
</evidence>
<evidence type="ECO:0000256" key="1">
    <source>
        <dbReference type="ARBA" id="ARBA00009794"/>
    </source>
</evidence>
<feature type="domain" description="60S ribosomal export protein NMD3 OB-fold" evidence="10">
    <location>
        <begin position="309"/>
        <end position="407"/>
    </location>
</feature>
<dbReference type="InterPro" id="IPR048898">
    <property type="entry name" value="OB_NMD3"/>
</dbReference>
<dbReference type="Pfam" id="PF04981">
    <property type="entry name" value="NMD3"/>
    <property type="match status" value="1"/>
</dbReference>
<reference evidence="12" key="1">
    <citation type="submission" date="2019-03" db="EMBL/GenBank/DDBJ databases">
        <title>Long read genome sequence of the mycoparasitic Pythium oligandrum ATCC 38472 isolated from sugarbeet rhizosphere.</title>
        <authorList>
            <person name="Gaulin E."/>
        </authorList>
    </citation>
    <scope>NUCLEOTIDE SEQUENCE</scope>
    <source>
        <strain evidence="12">ATCC 38472_TT</strain>
    </source>
</reference>
<dbReference type="OrthoDB" id="203821at2759"/>
<dbReference type="GO" id="GO:0043023">
    <property type="term" value="F:ribosomal large subunit binding"/>
    <property type="evidence" value="ECO:0007669"/>
    <property type="project" value="InterPro"/>
</dbReference>
<dbReference type="AlphaFoldDB" id="A0A8K1C6N7"/>
<dbReference type="EMBL" id="SPLM01000144">
    <property type="protein sequence ID" value="TMW57591.1"/>
    <property type="molecule type" value="Genomic_DNA"/>
</dbReference>
<feature type="domain" description="60S ribosomal export protein NMD3 SH3" evidence="11">
    <location>
        <begin position="245"/>
        <end position="292"/>
    </location>
</feature>
<comment type="caution">
    <text evidence="12">The sequence shown here is derived from an EMBL/GenBank/DDBJ whole genome shotgun (WGS) entry which is preliminary data.</text>
</comment>
<organism evidence="12 13">
    <name type="scientific">Pythium oligandrum</name>
    <name type="common">Mycoparasitic fungus</name>
    <dbReference type="NCBI Taxonomy" id="41045"/>
    <lineage>
        <taxon>Eukaryota</taxon>
        <taxon>Sar</taxon>
        <taxon>Stramenopiles</taxon>
        <taxon>Oomycota</taxon>
        <taxon>Peronosporomycetes</taxon>
        <taxon>Pythiales</taxon>
        <taxon>Pythiaceae</taxon>
        <taxon>Pythium</taxon>
    </lineage>
</organism>
<comment type="similarity">
    <text evidence="1 7">Belongs to the NMD3 family.</text>
</comment>
<accession>A0A8K1C6N7</accession>
<dbReference type="PANTHER" id="PTHR12746">
    <property type="entry name" value="NONSENSE-MEDIATED MRNA DECAY PROTEIN 3"/>
    <property type="match status" value="1"/>
</dbReference>
<dbReference type="Pfam" id="PF21192">
    <property type="entry name" value="OB_NMD3"/>
    <property type="match status" value="1"/>
</dbReference>
<sequence>MAILCCVCGVEIEPNSMNMCNSCIAAEVDIAEGIDLESDLLQCSGCLRYLSRGKGTTGGSINGAWLDCEWESTELMALCLKNVHGLNKAKLMDANFIWTEPHSKRIKVKLLLQREMLNHALVQNSCVVTYVIKNAQCPDCMKKYRNNTWRALVQIRQKADHKRTFFRLEQLILKHKAHEHAIGIVTVKEGIDFYFGMKNAAERFIRFLSARVPMRTSSSHKLVSENVRQGTANVQTVYSVELSPICKDDLLVLPAKTAQSCSNVSQLVLCARTTSMTHVLDPRTGRKGELTADKFWKTPFLPLETSTAMTEFIVLDVEPVYGGYHGGEKSQNAQQGVDDRIVVADIEVARASDFGVNDTTFLVRSHLGGILEAGDSVRGYDLSSANFGSRQEYLLKGDFPDVVLVRKVFPREQKRKNKKEIKQLSSERGMRLSKAEAAKHEKEFEQFAEEFLEEEEEEDDELFDMEGTFELDGGDDDDEEAAQLAGVEDELKELSVASTKEDK</sequence>
<protein>
    <recommendedName>
        <fullName evidence="2 7">60S ribosomal export protein NMD3</fullName>
    </recommendedName>
</protein>
<keyword evidence="13" id="KW-1185">Reference proteome</keyword>
<comment type="subcellular location">
    <subcellularLocation>
        <location evidence="7">Cytoplasm</location>
    </subcellularLocation>
    <subcellularLocation>
        <location evidence="7">Nucleus</location>
    </subcellularLocation>
</comment>
<evidence type="ECO:0000256" key="6">
    <source>
        <dbReference type="ARBA" id="ARBA00023242"/>
    </source>
</evidence>
<evidence type="ECO:0000256" key="3">
    <source>
        <dbReference type="ARBA" id="ARBA00022448"/>
    </source>
</evidence>
<keyword evidence="5 7" id="KW-0653">Protein transport</keyword>
<dbReference type="GO" id="GO:0005634">
    <property type="term" value="C:nucleus"/>
    <property type="evidence" value="ECO:0007669"/>
    <property type="project" value="UniProtKB-SubCell"/>
</dbReference>
<gene>
    <name evidence="12" type="ORF">Poli38472_003516</name>
</gene>
<dbReference type="InterPro" id="IPR039768">
    <property type="entry name" value="Nmd3"/>
</dbReference>
<dbReference type="InterPro" id="IPR048899">
    <property type="entry name" value="NMD_SH3"/>
</dbReference>
<proteinExistence type="inferred from homology"/>
<keyword evidence="6 7" id="KW-0539">Nucleus</keyword>
<name>A0A8K1C6N7_PYTOL</name>
<evidence type="ECO:0000256" key="7">
    <source>
        <dbReference type="RuleBase" id="RU364108"/>
    </source>
</evidence>
<feature type="region of interest" description="Disordered" evidence="8">
    <location>
        <begin position="455"/>
        <end position="479"/>
    </location>
</feature>
<keyword evidence="4 7" id="KW-0963">Cytoplasm</keyword>
<dbReference type="PANTHER" id="PTHR12746:SF2">
    <property type="entry name" value="60S RIBOSOMAL EXPORT PROTEIN NMD3"/>
    <property type="match status" value="1"/>
</dbReference>
<dbReference type="Proteomes" id="UP000794436">
    <property type="component" value="Unassembled WGS sequence"/>
</dbReference>
<dbReference type="GO" id="GO:0000055">
    <property type="term" value="P:ribosomal large subunit export from nucleus"/>
    <property type="evidence" value="ECO:0007669"/>
    <property type="project" value="TreeGrafter"/>
</dbReference>
<feature type="domain" description="Nmd3 N-terminal" evidence="9">
    <location>
        <begin position="5"/>
        <end position="242"/>
    </location>
</feature>
<evidence type="ECO:0000259" key="10">
    <source>
        <dbReference type="Pfam" id="PF21192"/>
    </source>
</evidence>
<keyword evidence="3 7" id="KW-0813">Transport</keyword>
<evidence type="ECO:0000313" key="13">
    <source>
        <dbReference type="Proteomes" id="UP000794436"/>
    </source>
</evidence>
<evidence type="ECO:0000259" key="11">
    <source>
        <dbReference type="Pfam" id="PF21193"/>
    </source>
</evidence>
<dbReference type="GO" id="GO:0005737">
    <property type="term" value="C:cytoplasm"/>
    <property type="evidence" value="ECO:0007669"/>
    <property type="project" value="UniProtKB-SubCell"/>
</dbReference>